<proteinExistence type="predicted"/>
<organism evidence="1 2">
    <name type="scientific">Lysobacter firmicutimachus</name>
    <dbReference type="NCBI Taxonomy" id="1792846"/>
    <lineage>
        <taxon>Bacteria</taxon>
        <taxon>Pseudomonadati</taxon>
        <taxon>Pseudomonadota</taxon>
        <taxon>Gammaproteobacteria</taxon>
        <taxon>Lysobacterales</taxon>
        <taxon>Lysobacteraceae</taxon>
        <taxon>Lysobacter</taxon>
    </lineage>
</organism>
<accession>A0ABU8D0I1</accession>
<name>A0ABU8D0I1_9GAMM</name>
<dbReference type="RefSeq" id="WP_141233509.1">
    <property type="nucleotide sequence ID" value="NZ_JBANDL010000002.1"/>
</dbReference>
<evidence type="ECO:0000313" key="2">
    <source>
        <dbReference type="Proteomes" id="UP001387215"/>
    </source>
</evidence>
<protein>
    <recommendedName>
        <fullName evidence="3">GIY-YIG nuclease family protein</fullName>
    </recommendedName>
</protein>
<sequence length="122" mass="14012">MALYQILVEGVFVTSPELGKDVGGFHTTFYVKANGAANAVHRVGDPLAERMLRHQVLARQAKLLKAYFWVDDLWEVSEEKFLQNEGRDSGFTFFRIGLLERVHLALRREHFKIAKPWLLIDG</sequence>
<dbReference type="Proteomes" id="UP001387215">
    <property type="component" value="Unassembled WGS sequence"/>
</dbReference>
<evidence type="ECO:0000313" key="1">
    <source>
        <dbReference type="EMBL" id="MEI2454412.1"/>
    </source>
</evidence>
<reference evidence="1 2" key="1">
    <citation type="submission" date="2024-02" db="EMBL/GenBank/DDBJ databases">
        <title>Lysobacter Genome Sequencing and Mining.</title>
        <authorList>
            <person name="Bierman J."/>
            <person name="Walker M.C."/>
        </authorList>
    </citation>
    <scope>NUCLEOTIDE SEQUENCE [LARGE SCALE GENOMIC DNA]</scope>
    <source>
        <strain evidence="1 2">PB6250</strain>
    </source>
</reference>
<comment type="caution">
    <text evidence="1">The sequence shown here is derived from an EMBL/GenBank/DDBJ whole genome shotgun (WGS) entry which is preliminary data.</text>
</comment>
<keyword evidence="2" id="KW-1185">Reference proteome</keyword>
<gene>
    <name evidence="1" type="ORF">V2J18_06940</name>
</gene>
<dbReference type="EMBL" id="JBANDL010000002">
    <property type="protein sequence ID" value="MEI2454412.1"/>
    <property type="molecule type" value="Genomic_DNA"/>
</dbReference>
<evidence type="ECO:0008006" key="3">
    <source>
        <dbReference type="Google" id="ProtNLM"/>
    </source>
</evidence>